<evidence type="ECO:0000256" key="1">
    <source>
        <dbReference type="ARBA" id="ARBA00004651"/>
    </source>
</evidence>
<feature type="transmembrane region" description="Helical" evidence="9">
    <location>
        <begin position="363"/>
        <end position="380"/>
    </location>
</feature>
<sequence>MLAVFFANVRHTDKHFWKVLISSMIGNALEWYDFMLYGYCAAVIGALFFPANDAFSSMLATYGVFFVGFVMRPLGGVLFGYLGDRIGRKRALVWSIYCMAIPTALIGALPTYAQIGWLAPVLLTTLRLFQGISMGGEFTGSIVFVVEHADSRNRGFWGSWTTCSAAIGVLIGSFICVTVGALLNDAEFLSWGWRIPFLLSITGSMVGAFVRNRLQEPRAFTQYGASDSSWKTLFTRHRKALIQLIGLDVVVAVGFFTICLFIVNYLQNFVGISYYQATCITTIATLGFAFSIPVSGYYSDHFGRKPVLRFASLLLMCIAIPAFFALSTGNLYAIFVAQFLLNIVFGVYYGVIPSAIVELFPPYVRCLGVSLGHNLAMMFFGGTAPTLAVFFIKQAGDRSFALITPGIYLALAALISFGVTFWIKETYRKSIS</sequence>
<dbReference type="RefSeq" id="WP_021827172.1">
    <property type="nucleotide sequence ID" value="NZ_AWTR02000078.1"/>
</dbReference>
<organism evidence="11 12">
    <name type="scientific">Holospora obtusa F1</name>
    <dbReference type="NCBI Taxonomy" id="1399147"/>
    <lineage>
        <taxon>Bacteria</taxon>
        <taxon>Pseudomonadati</taxon>
        <taxon>Pseudomonadota</taxon>
        <taxon>Alphaproteobacteria</taxon>
        <taxon>Holosporales</taxon>
        <taxon>Holosporaceae</taxon>
        <taxon>Holospora</taxon>
    </lineage>
</organism>
<dbReference type="InterPro" id="IPR005829">
    <property type="entry name" value="Sugar_transporter_CS"/>
</dbReference>
<dbReference type="InterPro" id="IPR051084">
    <property type="entry name" value="H+-coupled_symporters"/>
</dbReference>
<feature type="transmembrane region" description="Helical" evidence="9">
    <location>
        <begin position="62"/>
        <end position="82"/>
    </location>
</feature>
<feature type="transmembrane region" description="Helical" evidence="9">
    <location>
        <begin position="307"/>
        <end position="326"/>
    </location>
</feature>
<evidence type="ECO:0000313" key="11">
    <source>
        <dbReference type="EMBL" id="ETZ06896.1"/>
    </source>
</evidence>
<comment type="subcellular location">
    <subcellularLocation>
        <location evidence="1">Cell membrane</location>
        <topology evidence="1">Multi-pass membrane protein</topology>
    </subcellularLocation>
</comment>
<dbReference type="PROSITE" id="PS00217">
    <property type="entry name" value="SUGAR_TRANSPORT_2"/>
    <property type="match status" value="1"/>
</dbReference>
<name>W6TDQ4_HOLOB</name>
<comment type="similarity">
    <text evidence="2">Belongs to the major facilitator superfamily. Metabolite:H+ Symporter (MHS) family (TC 2.A.1.6) family.</text>
</comment>
<feature type="transmembrane region" description="Helical" evidence="9">
    <location>
        <begin position="241"/>
        <end position="266"/>
    </location>
</feature>
<dbReference type="InterPro" id="IPR020846">
    <property type="entry name" value="MFS_dom"/>
</dbReference>
<dbReference type="EMBL" id="AWTR02000078">
    <property type="protein sequence ID" value="ETZ06896.1"/>
    <property type="molecule type" value="Genomic_DNA"/>
</dbReference>
<gene>
    <name evidence="11" type="ORF">P618_200932</name>
</gene>
<accession>W6TDQ4</accession>
<evidence type="ECO:0000259" key="10">
    <source>
        <dbReference type="PROSITE" id="PS50850"/>
    </source>
</evidence>
<evidence type="ECO:0000256" key="8">
    <source>
        <dbReference type="ARBA" id="ARBA00023136"/>
    </source>
</evidence>
<dbReference type="SUPFAM" id="SSF103473">
    <property type="entry name" value="MFS general substrate transporter"/>
    <property type="match status" value="1"/>
</dbReference>
<comment type="caution">
    <text evidence="11">The sequence shown here is derived from an EMBL/GenBank/DDBJ whole genome shotgun (WGS) entry which is preliminary data.</text>
</comment>
<dbReference type="GO" id="GO:0005886">
    <property type="term" value="C:plasma membrane"/>
    <property type="evidence" value="ECO:0007669"/>
    <property type="project" value="UniProtKB-SubCell"/>
</dbReference>
<feature type="transmembrane region" description="Helical" evidence="9">
    <location>
        <begin position="31"/>
        <end position="50"/>
    </location>
</feature>
<dbReference type="PROSITE" id="PS00216">
    <property type="entry name" value="SUGAR_TRANSPORT_1"/>
    <property type="match status" value="1"/>
</dbReference>
<evidence type="ECO:0000256" key="7">
    <source>
        <dbReference type="ARBA" id="ARBA00022989"/>
    </source>
</evidence>
<feature type="transmembrane region" description="Helical" evidence="9">
    <location>
        <begin position="188"/>
        <end position="210"/>
    </location>
</feature>
<evidence type="ECO:0000256" key="6">
    <source>
        <dbReference type="ARBA" id="ARBA00022847"/>
    </source>
</evidence>
<keyword evidence="4" id="KW-1003">Cell membrane</keyword>
<reference evidence="11 12" key="1">
    <citation type="journal article" date="2014" name="FEMS Microbiol. Lett.">
        <title>Draft genome sequences of three Holospora species (Holospora obtusa, Holospora undulata, and Holospora elegans), endonuclear symbiotic bacteria of the ciliate Paramecium caudatum.</title>
        <authorList>
            <person name="Dohra H."/>
            <person name="Tanaka K."/>
            <person name="Suzuki T."/>
            <person name="Fujishima M."/>
            <person name="Suzuki H."/>
        </authorList>
    </citation>
    <scope>NUCLEOTIDE SEQUENCE [LARGE SCALE GENOMIC DNA]</scope>
    <source>
        <strain evidence="11 12">F1</strain>
    </source>
</reference>
<evidence type="ECO:0000256" key="3">
    <source>
        <dbReference type="ARBA" id="ARBA00022448"/>
    </source>
</evidence>
<evidence type="ECO:0000256" key="2">
    <source>
        <dbReference type="ARBA" id="ARBA00008240"/>
    </source>
</evidence>
<keyword evidence="12" id="KW-1185">Reference proteome</keyword>
<dbReference type="Gene3D" id="1.20.1250.20">
    <property type="entry name" value="MFS general substrate transporter like domains"/>
    <property type="match status" value="2"/>
</dbReference>
<feature type="transmembrane region" description="Helical" evidence="9">
    <location>
        <begin position="127"/>
        <end position="146"/>
    </location>
</feature>
<dbReference type="AlphaFoldDB" id="W6TDQ4"/>
<dbReference type="InterPro" id="IPR036259">
    <property type="entry name" value="MFS_trans_sf"/>
</dbReference>
<dbReference type="GO" id="GO:0015293">
    <property type="term" value="F:symporter activity"/>
    <property type="evidence" value="ECO:0007669"/>
    <property type="project" value="UniProtKB-KW"/>
</dbReference>
<dbReference type="FunFam" id="1.20.1250.20:FF:000001">
    <property type="entry name" value="Dicarboxylate MFS transporter"/>
    <property type="match status" value="1"/>
</dbReference>
<dbReference type="OrthoDB" id="9783227at2"/>
<keyword evidence="7 9" id="KW-1133">Transmembrane helix</keyword>
<dbReference type="PROSITE" id="PS50850">
    <property type="entry name" value="MFS"/>
    <property type="match status" value="1"/>
</dbReference>
<keyword evidence="6" id="KW-0769">Symport</keyword>
<feature type="domain" description="Major facilitator superfamily (MFS) profile" evidence="10">
    <location>
        <begin position="19"/>
        <end position="428"/>
    </location>
</feature>
<feature type="transmembrane region" description="Helical" evidence="9">
    <location>
        <begin position="158"/>
        <end position="182"/>
    </location>
</feature>
<feature type="transmembrane region" description="Helical" evidence="9">
    <location>
        <begin position="94"/>
        <end position="115"/>
    </location>
</feature>
<feature type="transmembrane region" description="Helical" evidence="9">
    <location>
        <begin position="332"/>
        <end position="351"/>
    </location>
</feature>
<evidence type="ECO:0000256" key="5">
    <source>
        <dbReference type="ARBA" id="ARBA00022692"/>
    </source>
</evidence>
<dbReference type="InterPro" id="IPR011701">
    <property type="entry name" value="MFS"/>
</dbReference>
<dbReference type="Proteomes" id="UP000019112">
    <property type="component" value="Unassembled WGS sequence"/>
</dbReference>
<feature type="transmembrane region" description="Helical" evidence="9">
    <location>
        <begin position="400"/>
        <end position="423"/>
    </location>
</feature>
<evidence type="ECO:0000256" key="9">
    <source>
        <dbReference type="SAM" id="Phobius"/>
    </source>
</evidence>
<proteinExistence type="inferred from homology"/>
<keyword evidence="3" id="KW-0813">Transport</keyword>
<dbReference type="PANTHER" id="PTHR43528">
    <property type="entry name" value="ALPHA-KETOGLUTARATE PERMEASE"/>
    <property type="match status" value="1"/>
</dbReference>
<evidence type="ECO:0000256" key="4">
    <source>
        <dbReference type="ARBA" id="ARBA00022475"/>
    </source>
</evidence>
<dbReference type="Pfam" id="PF07690">
    <property type="entry name" value="MFS_1"/>
    <property type="match status" value="1"/>
</dbReference>
<dbReference type="Pfam" id="PF00083">
    <property type="entry name" value="Sugar_tr"/>
    <property type="match status" value="1"/>
</dbReference>
<keyword evidence="8 9" id="KW-0472">Membrane</keyword>
<dbReference type="PANTHER" id="PTHR43528:SF1">
    <property type="entry name" value="ALPHA-KETOGLUTARATE PERMEASE"/>
    <property type="match status" value="1"/>
</dbReference>
<keyword evidence="5 9" id="KW-0812">Transmembrane</keyword>
<evidence type="ECO:0000313" key="12">
    <source>
        <dbReference type="Proteomes" id="UP000019112"/>
    </source>
</evidence>
<feature type="transmembrane region" description="Helical" evidence="9">
    <location>
        <begin position="272"/>
        <end position="295"/>
    </location>
</feature>
<dbReference type="InterPro" id="IPR005828">
    <property type="entry name" value="MFS_sugar_transport-like"/>
</dbReference>
<protein>
    <submittedName>
        <fullName evidence="11">Proline/betaine transporter</fullName>
    </submittedName>
</protein>
<dbReference type="STRING" id="1399147.P618_200932"/>
<dbReference type="eggNOG" id="COG0477">
    <property type="taxonomic scope" value="Bacteria"/>
</dbReference>